<dbReference type="Proteomes" id="UP000007755">
    <property type="component" value="Unassembled WGS sequence"/>
</dbReference>
<name>F4WDA8_ACREC</name>
<organism evidence="2">
    <name type="scientific">Acromyrmex echinatior</name>
    <name type="common">Panamanian leafcutter ant</name>
    <name type="synonym">Acromyrmex octospinosus echinatior</name>
    <dbReference type="NCBI Taxonomy" id="103372"/>
    <lineage>
        <taxon>Eukaryota</taxon>
        <taxon>Metazoa</taxon>
        <taxon>Ecdysozoa</taxon>
        <taxon>Arthropoda</taxon>
        <taxon>Hexapoda</taxon>
        <taxon>Insecta</taxon>
        <taxon>Pterygota</taxon>
        <taxon>Neoptera</taxon>
        <taxon>Endopterygota</taxon>
        <taxon>Hymenoptera</taxon>
        <taxon>Apocrita</taxon>
        <taxon>Aculeata</taxon>
        <taxon>Formicoidea</taxon>
        <taxon>Formicidae</taxon>
        <taxon>Myrmicinae</taxon>
        <taxon>Acromyrmex</taxon>
    </lineage>
</organism>
<dbReference type="InParanoid" id="F4WDA8"/>
<evidence type="ECO:0000313" key="1">
    <source>
        <dbReference type="EMBL" id="EGI67835.1"/>
    </source>
</evidence>
<proteinExistence type="predicted"/>
<gene>
    <name evidence="1" type="ORF">G5I_03561</name>
</gene>
<dbReference type="AlphaFoldDB" id="F4WDA8"/>
<evidence type="ECO:0000313" key="2">
    <source>
        <dbReference type="Proteomes" id="UP000007755"/>
    </source>
</evidence>
<reference evidence="1" key="1">
    <citation type="submission" date="2011-02" db="EMBL/GenBank/DDBJ databases">
        <title>The genome of the leaf-cutting ant Acromyrmex echinatior suggests key adaptations to social evolution and fungus farming.</title>
        <authorList>
            <person name="Nygaard S."/>
            <person name="Zhang G."/>
        </authorList>
    </citation>
    <scope>NUCLEOTIDE SEQUENCE</scope>
</reference>
<sequence length="163" mass="18690">MPYVRYSRVPIAMWYPLMRVHVLPSVCEGLGKTRPTCQYDESIRVYNLELTKLHGLMTAFKLTEVASLFTELLNVIGWIYKDTLHSGQKNKKFSKIKENMQTNHRAETAVLKVLRRARLIGTGTTSVKASGALKRKRGQIRFWEGERDRGACIIWSFLGTANE</sequence>
<dbReference type="EMBL" id="GL888086">
    <property type="protein sequence ID" value="EGI67835.1"/>
    <property type="molecule type" value="Genomic_DNA"/>
</dbReference>
<accession>F4WDA8</accession>
<keyword evidence="2" id="KW-1185">Reference proteome</keyword>
<protein>
    <submittedName>
        <fullName evidence="1">Uncharacterized protein</fullName>
    </submittedName>
</protein>